<dbReference type="AlphaFoldDB" id="A0A0L8I952"/>
<organism evidence="2">
    <name type="scientific">Octopus bimaculoides</name>
    <name type="common">California two-spotted octopus</name>
    <dbReference type="NCBI Taxonomy" id="37653"/>
    <lineage>
        <taxon>Eukaryota</taxon>
        <taxon>Metazoa</taxon>
        <taxon>Spiralia</taxon>
        <taxon>Lophotrochozoa</taxon>
        <taxon>Mollusca</taxon>
        <taxon>Cephalopoda</taxon>
        <taxon>Coleoidea</taxon>
        <taxon>Octopodiformes</taxon>
        <taxon>Octopoda</taxon>
        <taxon>Incirrata</taxon>
        <taxon>Octopodidae</taxon>
        <taxon>Octopus</taxon>
    </lineage>
</organism>
<evidence type="ECO:0000256" key="1">
    <source>
        <dbReference type="SAM" id="MobiDB-lite"/>
    </source>
</evidence>
<feature type="compositionally biased region" description="Basic and acidic residues" evidence="1">
    <location>
        <begin position="1"/>
        <end position="50"/>
    </location>
</feature>
<accession>A0A0L8I952</accession>
<evidence type="ECO:0000313" key="2">
    <source>
        <dbReference type="EMBL" id="KOF97982.1"/>
    </source>
</evidence>
<proteinExistence type="predicted"/>
<sequence length="59" mass="6728">MGSGRERLGSGRRDGVRRERDRGRERETGVEGRDGADRGQKEGEETDRVQRWKSKNGRG</sequence>
<dbReference type="EMBL" id="KQ416233">
    <property type="protein sequence ID" value="KOF97982.1"/>
    <property type="molecule type" value="Genomic_DNA"/>
</dbReference>
<gene>
    <name evidence="2" type="ORF">OCBIM_22027796mg</name>
</gene>
<reference evidence="2" key="1">
    <citation type="submission" date="2015-07" db="EMBL/GenBank/DDBJ databases">
        <title>MeaNS - Measles Nucleotide Surveillance Program.</title>
        <authorList>
            <person name="Tran T."/>
            <person name="Druce J."/>
        </authorList>
    </citation>
    <scope>NUCLEOTIDE SEQUENCE</scope>
    <source>
        <strain evidence="2">UCB-OBI-ISO-001</strain>
        <tissue evidence="2">Gonad</tissue>
    </source>
</reference>
<name>A0A0L8I952_OCTBM</name>
<protein>
    <submittedName>
        <fullName evidence="2">Uncharacterized protein</fullName>
    </submittedName>
</protein>
<feature type="region of interest" description="Disordered" evidence="1">
    <location>
        <begin position="1"/>
        <end position="59"/>
    </location>
</feature>